<evidence type="ECO:0000256" key="1">
    <source>
        <dbReference type="SAM" id="SignalP"/>
    </source>
</evidence>
<dbReference type="InterPro" id="IPR035940">
    <property type="entry name" value="CAP_sf"/>
</dbReference>
<feature type="chain" id="PRO_5040943486" description="SCP domain-containing protein" evidence="1">
    <location>
        <begin position="25"/>
        <end position="157"/>
    </location>
</feature>
<dbReference type="PANTHER" id="PTHR31157">
    <property type="entry name" value="SCP DOMAIN-CONTAINING PROTEIN"/>
    <property type="match status" value="1"/>
</dbReference>
<dbReference type="AlphaFoldDB" id="A0A9W8LMR7"/>
<dbReference type="Pfam" id="PF00188">
    <property type="entry name" value="CAP"/>
    <property type="match status" value="1"/>
</dbReference>
<reference evidence="3" key="1">
    <citation type="submission" date="2022-07" db="EMBL/GenBank/DDBJ databases">
        <title>Phylogenomic reconstructions and comparative analyses of Kickxellomycotina fungi.</title>
        <authorList>
            <person name="Reynolds N.K."/>
            <person name="Stajich J.E."/>
            <person name="Barry K."/>
            <person name="Grigoriev I.V."/>
            <person name="Crous P."/>
            <person name="Smith M.E."/>
        </authorList>
    </citation>
    <scope>NUCLEOTIDE SEQUENCE</scope>
    <source>
        <strain evidence="3">BCRC 34489</strain>
    </source>
</reference>
<dbReference type="PANTHER" id="PTHR31157:SF1">
    <property type="entry name" value="SCP DOMAIN-CONTAINING PROTEIN"/>
    <property type="match status" value="1"/>
</dbReference>
<feature type="domain" description="SCP" evidence="2">
    <location>
        <begin position="45"/>
        <end position="148"/>
    </location>
</feature>
<keyword evidence="1" id="KW-0732">Signal</keyword>
<dbReference type="CDD" id="cd05379">
    <property type="entry name" value="CAP_bacterial"/>
    <property type="match status" value="1"/>
</dbReference>
<evidence type="ECO:0000313" key="4">
    <source>
        <dbReference type="Proteomes" id="UP001140172"/>
    </source>
</evidence>
<evidence type="ECO:0000313" key="3">
    <source>
        <dbReference type="EMBL" id="KAJ2786291.1"/>
    </source>
</evidence>
<dbReference type="SUPFAM" id="SSF55797">
    <property type="entry name" value="PR-1-like"/>
    <property type="match status" value="1"/>
</dbReference>
<dbReference type="Gene3D" id="3.40.33.10">
    <property type="entry name" value="CAP"/>
    <property type="match status" value="1"/>
</dbReference>
<protein>
    <recommendedName>
        <fullName evidence="2">SCP domain-containing protein</fullName>
    </recommendedName>
</protein>
<organism evidence="3 4">
    <name type="scientific">Coemansia interrupta</name>
    <dbReference type="NCBI Taxonomy" id="1126814"/>
    <lineage>
        <taxon>Eukaryota</taxon>
        <taxon>Fungi</taxon>
        <taxon>Fungi incertae sedis</taxon>
        <taxon>Zoopagomycota</taxon>
        <taxon>Kickxellomycotina</taxon>
        <taxon>Kickxellomycetes</taxon>
        <taxon>Kickxellales</taxon>
        <taxon>Kickxellaceae</taxon>
        <taxon>Coemansia</taxon>
    </lineage>
</organism>
<dbReference type="EMBL" id="JANBUM010000069">
    <property type="protein sequence ID" value="KAJ2786291.1"/>
    <property type="molecule type" value="Genomic_DNA"/>
</dbReference>
<feature type="signal peptide" evidence="1">
    <location>
        <begin position="1"/>
        <end position="24"/>
    </location>
</feature>
<keyword evidence="4" id="KW-1185">Reference proteome</keyword>
<dbReference type="Proteomes" id="UP001140172">
    <property type="component" value="Unassembled WGS sequence"/>
</dbReference>
<comment type="caution">
    <text evidence="3">The sequence shown here is derived from an EMBL/GenBank/DDBJ whole genome shotgun (WGS) entry which is preliminary data.</text>
</comment>
<accession>A0A9W8LMR7</accession>
<name>A0A9W8LMR7_9FUNG</name>
<evidence type="ECO:0000259" key="2">
    <source>
        <dbReference type="Pfam" id="PF00188"/>
    </source>
</evidence>
<gene>
    <name evidence="3" type="ORF">GGI15_001628</name>
</gene>
<dbReference type="OrthoDB" id="568194at2759"/>
<dbReference type="InterPro" id="IPR014044">
    <property type="entry name" value="CAP_dom"/>
</dbReference>
<proteinExistence type="predicted"/>
<sequence>MKFGSTLFLASILGAFAGVQTVVAEPKLVVVTVTKTVTALPTDMLSRLNAVRAAAGKSAVSLDSTLNSVAQSHSEYQSSINEMTHSDPSGTLGTRLTARRMSWQGAAENIAWNQQNVASVMDAWTKSSGHYANMIGDYNRVGFGVSNLYWTQDFIKA</sequence>